<evidence type="ECO:0000256" key="7">
    <source>
        <dbReference type="ARBA" id="ARBA00022840"/>
    </source>
</evidence>
<keyword evidence="3" id="KW-0597">Phosphoprotein</keyword>
<evidence type="ECO:0000256" key="3">
    <source>
        <dbReference type="ARBA" id="ARBA00022553"/>
    </source>
</evidence>
<keyword evidence="9" id="KW-1185">Reference proteome</keyword>
<dbReference type="Gene3D" id="3.30.565.10">
    <property type="entry name" value="Histidine kinase-like ATPase, C-terminal domain"/>
    <property type="match status" value="1"/>
</dbReference>
<dbReference type="PANTHER" id="PTHR41523">
    <property type="entry name" value="TWO-COMPONENT SYSTEM SENSOR PROTEIN"/>
    <property type="match status" value="1"/>
</dbReference>
<evidence type="ECO:0000313" key="8">
    <source>
        <dbReference type="EMBL" id="MFC4668344.1"/>
    </source>
</evidence>
<evidence type="ECO:0000256" key="6">
    <source>
        <dbReference type="ARBA" id="ARBA00022777"/>
    </source>
</evidence>
<accession>A0ABV9KE29</accession>
<protein>
    <recommendedName>
        <fullName evidence="2">histidine kinase</fullName>
        <ecNumber evidence="2">2.7.13.3</ecNumber>
    </recommendedName>
</protein>
<dbReference type="Proteomes" id="UP001595973">
    <property type="component" value="Unassembled WGS sequence"/>
</dbReference>
<keyword evidence="5" id="KW-0547">Nucleotide-binding</keyword>
<evidence type="ECO:0000256" key="2">
    <source>
        <dbReference type="ARBA" id="ARBA00012438"/>
    </source>
</evidence>
<dbReference type="EMBL" id="JBHSGI010000004">
    <property type="protein sequence ID" value="MFC4668344.1"/>
    <property type="molecule type" value="Genomic_DNA"/>
</dbReference>
<gene>
    <name evidence="8" type="ORF">ACFO5X_07250</name>
</gene>
<keyword evidence="7" id="KW-0067">ATP-binding</keyword>
<name>A0ABV9KE29_9RHOB</name>
<dbReference type="InterPro" id="IPR036890">
    <property type="entry name" value="HATPase_C_sf"/>
</dbReference>
<reference evidence="9" key="1">
    <citation type="journal article" date="2019" name="Int. J. Syst. Evol. Microbiol.">
        <title>The Global Catalogue of Microorganisms (GCM) 10K type strain sequencing project: providing services to taxonomists for standard genome sequencing and annotation.</title>
        <authorList>
            <consortium name="The Broad Institute Genomics Platform"/>
            <consortium name="The Broad Institute Genome Sequencing Center for Infectious Disease"/>
            <person name="Wu L."/>
            <person name="Ma J."/>
        </authorList>
    </citation>
    <scope>NUCLEOTIDE SEQUENCE [LARGE SCALE GENOMIC DNA]</scope>
    <source>
        <strain evidence="9">CGMCC 4.7283</strain>
    </source>
</reference>
<proteinExistence type="predicted"/>
<comment type="catalytic activity">
    <reaction evidence="1">
        <text>ATP + protein L-histidine = ADP + protein N-phospho-L-histidine.</text>
        <dbReference type="EC" id="2.7.13.3"/>
    </reaction>
</comment>
<evidence type="ECO:0000313" key="9">
    <source>
        <dbReference type="Proteomes" id="UP001595973"/>
    </source>
</evidence>
<dbReference type="EC" id="2.7.13.3" evidence="2"/>
<organism evidence="8 9">
    <name type="scientific">Seohaeicola nanhaiensis</name>
    <dbReference type="NCBI Taxonomy" id="1387282"/>
    <lineage>
        <taxon>Bacteria</taxon>
        <taxon>Pseudomonadati</taxon>
        <taxon>Pseudomonadota</taxon>
        <taxon>Alphaproteobacteria</taxon>
        <taxon>Rhodobacterales</taxon>
        <taxon>Roseobacteraceae</taxon>
        <taxon>Seohaeicola</taxon>
    </lineage>
</organism>
<evidence type="ECO:0000256" key="4">
    <source>
        <dbReference type="ARBA" id="ARBA00022679"/>
    </source>
</evidence>
<comment type="caution">
    <text evidence="8">The sequence shown here is derived from an EMBL/GenBank/DDBJ whole genome shotgun (WGS) entry which is preliminary data.</text>
</comment>
<keyword evidence="6" id="KW-0418">Kinase</keyword>
<dbReference type="PANTHER" id="PTHR41523:SF8">
    <property type="entry name" value="ETHYLENE RESPONSE SENSOR PROTEIN"/>
    <property type="match status" value="1"/>
</dbReference>
<keyword evidence="4" id="KW-0808">Transferase</keyword>
<evidence type="ECO:0000256" key="1">
    <source>
        <dbReference type="ARBA" id="ARBA00000085"/>
    </source>
</evidence>
<dbReference type="RefSeq" id="WP_380716618.1">
    <property type="nucleotide sequence ID" value="NZ_JBHSGI010000004.1"/>
</dbReference>
<sequence length="95" mass="10539">MIFNELATNSAKYGSLTDNGALDIAAHEIDQDWILIRWSEHGIQITDTNTGETGFGNQLLDFTTRDIGAELTRDGEGRTLTIDIKIPRNALEMSE</sequence>
<evidence type="ECO:0000256" key="5">
    <source>
        <dbReference type="ARBA" id="ARBA00022741"/>
    </source>
</evidence>